<proteinExistence type="predicted"/>
<reference evidence="1" key="2">
    <citation type="journal article" date="2022" name="New Phytol.">
        <title>Evolutionary transition to the ectomycorrhizal habit in the genomes of a hyperdiverse lineage of mushroom-forming fungi.</title>
        <authorList>
            <person name="Looney B."/>
            <person name="Miyauchi S."/>
            <person name="Morin E."/>
            <person name="Drula E."/>
            <person name="Courty P.E."/>
            <person name="Kohler A."/>
            <person name="Kuo A."/>
            <person name="LaButti K."/>
            <person name="Pangilinan J."/>
            <person name="Lipzen A."/>
            <person name="Riley R."/>
            <person name="Andreopoulos W."/>
            <person name="He G."/>
            <person name="Johnson J."/>
            <person name="Nolan M."/>
            <person name="Tritt A."/>
            <person name="Barry K.W."/>
            <person name="Grigoriev I.V."/>
            <person name="Nagy L.G."/>
            <person name="Hibbett D."/>
            <person name="Henrissat B."/>
            <person name="Matheny P.B."/>
            <person name="Labbe J."/>
            <person name="Martin F.M."/>
        </authorList>
    </citation>
    <scope>NUCLEOTIDE SEQUENCE</scope>
    <source>
        <strain evidence="1">HHB10654</strain>
    </source>
</reference>
<sequence length="137" mass="15439">RRVPPGPRGLPLLGNIRELADTKWLTSSAPMQEYGAIVYLRVPGQSVLLLNSQRMAVDLLDKRAKIYSSRPRLILASEIYTGGIVLPFIYYGDMWRRLRKAAHECLTVAQAKRYNPIQAKEAAILALDMLADGDEWD</sequence>
<gene>
    <name evidence="1" type="ORF">BV25DRAFT_1778237</name>
</gene>
<dbReference type="EMBL" id="MU277303">
    <property type="protein sequence ID" value="KAI0055222.1"/>
    <property type="molecule type" value="Genomic_DNA"/>
</dbReference>
<accession>A0ACB8SG27</accession>
<reference evidence="1" key="1">
    <citation type="submission" date="2021-03" db="EMBL/GenBank/DDBJ databases">
        <authorList>
            <consortium name="DOE Joint Genome Institute"/>
            <person name="Ahrendt S."/>
            <person name="Looney B.P."/>
            <person name="Miyauchi S."/>
            <person name="Morin E."/>
            <person name="Drula E."/>
            <person name="Courty P.E."/>
            <person name="Chicoki N."/>
            <person name="Fauchery L."/>
            <person name="Kohler A."/>
            <person name="Kuo A."/>
            <person name="Labutti K."/>
            <person name="Pangilinan J."/>
            <person name="Lipzen A."/>
            <person name="Riley R."/>
            <person name="Andreopoulos W."/>
            <person name="He G."/>
            <person name="Johnson J."/>
            <person name="Barry K.W."/>
            <person name="Grigoriev I.V."/>
            <person name="Nagy L."/>
            <person name="Hibbett D."/>
            <person name="Henrissat B."/>
            <person name="Matheny P.B."/>
            <person name="Labbe J."/>
            <person name="Martin F."/>
        </authorList>
    </citation>
    <scope>NUCLEOTIDE SEQUENCE</scope>
    <source>
        <strain evidence="1">HHB10654</strain>
    </source>
</reference>
<evidence type="ECO:0000313" key="2">
    <source>
        <dbReference type="Proteomes" id="UP000814140"/>
    </source>
</evidence>
<dbReference type="Proteomes" id="UP000814140">
    <property type="component" value="Unassembled WGS sequence"/>
</dbReference>
<protein>
    <submittedName>
        <fullName evidence="1">Cytochrome P450</fullName>
    </submittedName>
</protein>
<name>A0ACB8SG27_9AGAM</name>
<organism evidence="1 2">
    <name type="scientific">Artomyces pyxidatus</name>
    <dbReference type="NCBI Taxonomy" id="48021"/>
    <lineage>
        <taxon>Eukaryota</taxon>
        <taxon>Fungi</taxon>
        <taxon>Dikarya</taxon>
        <taxon>Basidiomycota</taxon>
        <taxon>Agaricomycotina</taxon>
        <taxon>Agaricomycetes</taxon>
        <taxon>Russulales</taxon>
        <taxon>Auriscalpiaceae</taxon>
        <taxon>Artomyces</taxon>
    </lineage>
</organism>
<evidence type="ECO:0000313" key="1">
    <source>
        <dbReference type="EMBL" id="KAI0055222.1"/>
    </source>
</evidence>
<keyword evidence="2" id="KW-1185">Reference proteome</keyword>
<feature type="non-terminal residue" evidence="1">
    <location>
        <position position="1"/>
    </location>
</feature>
<feature type="non-terminal residue" evidence="1">
    <location>
        <position position="137"/>
    </location>
</feature>
<comment type="caution">
    <text evidence="1">The sequence shown here is derived from an EMBL/GenBank/DDBJ whole genome shotgun (WGS) entry which is preliminary data.</text>
</comment>